<dbReference type="EMBL" id="CAFBIY010000002">
    <property type="protein sequence ID" value="CAB4846011.1"/>
    <property type="molecule type" value="Genomic_DNA"/>
</dbReference>
<evidence type="ECO:0000313" key="4">
    <source>
        <dbReference type="EMBL" id="CAB5013089.1"/>
    </source>
</evidence>
<organism evidence="3">
    <name type="scientific">freshwater metagenome</name>
    <dbReference type="NCBI Taxonomy" id="449393"/>
    <lineage>
        <taxon>unclassified sequences</taxon>
        <taxon>metagenomes</taxon>
        <taxon>ecological metagenomes</taxon>
    </lineage>
</organism>
<dbReference type="AlphaFoldDB" id="A0A6J7BM18"/>
<gene>
    <name evidence="1" type="ORF">UFOPK2656_03475</name>
    <name evidence="2" type="ORF">UFOPK3099_01570</name>
    <name evidence="3" type="ORF">UFOPK3267_00051</name>
    <name evidence="4" type="ORF">UFOPK3931_02924</name>
</gene>
<name>A0A6J7BM18_9ZZZZ</name>
<protein>
    <submittedName>
        <fullName evidence="3">Unannotated protein</fullName>
    </submittedName>
</protein>
<proteinExistence type="predicted"/>
<reference evidence="3" key="1">
    <citation type="submission" date="2020-05" db="EMBL/GenBank/DDBJ databases">
        <authorList>
            <person name="Chiriac C."/>
            <person name="Salcher M."/>
            <person name="Ghai R."/>
            <person name="Kavagutti S V."/>
        </authorList>
    </citation>
    <scope>NUCLEOTIDE SEQUENCE</scope>
</reference>
<dbReference type="EMBL" id="CAFBOL010000118">
    <property type="protein sequence ID" value="CAB5013089.1"/>
    <property type="molecule type" value="Genomic_DNA"/>
</dbReference>
<accession>A0A6J7BM18</accession>
<dbReference type="EMBL" id="CAFAAV010000119">
    <property type="protein sequence ID" value="CAB4824207.1"/>
    <property type="molecule type" value="Genomic_DNA"/>
</dbReference>
<evidence type="ECO:0000313" key="3">
    <source>
        <dbReference type="EMBL" id="CAB4846011.1"/>
    </source>
</evidence>
<sequence>MSQTETSLIDQAMSATGLSDFGEHHEFRTGLRVLIAAAEEEAMRTWLEHPAQHMSSVKFTLADFGLIADQVKTGFGDYSTRFGHLF</sequence>
<dbReference type="EMBL" id="CAEZYF010000040">
    <property type="protein sequence ID" value="CAB4749835.1"/>
    <property type="molecule type" value="Genomic_DNA"/>
</dbReference>
<evidence type="ECO:0000313" key="2">
    <source>
        <dbReference type="EMBL" id="CAB4824207.1"/>
    </source>
</evidence>
<evidence type="ECO:0000313" key="1">
    <source>
        <dbReference type="EMBL" id="CAB4749835.1"/>
    </source>
</evidence>